<reference evidence="1" key="1">
    <citation type="submission" date="2023-05" db="EMBL/GenBank/DDBJ databases">
        <title>Comparative genomics of Bacillaceae isolates and their secondary metabolite potential.</title>
        <authorList>
            <person name="Song L."/>
            <person name="Nielsen L.J."/>
            <person name="Mohite O."/>
            <person name="Xu X."/>
            <person name="Weber T."/>
            <person name="Kovacs A.T."/>
        </authorList>
    </citation>
    <scope>NUCLEOTIDE SEQUENCE</scope>
    <source>
        <strain evidence="1">XLM17</strain>
    </source>
</reference>
<dbReference type="EMBL" id="CP126114">
    <property type="protein sequence ID" value="WHY85834.1"/>
    <property type="molecule type" value="Genomic_DNA"/>
</dbReference>
<dbReference type="RefSeq" id="WP_066092921.1">
    <property type="nucleotide sequence ID" value="NZ_CP126114.1"/>
</dbReference>
<dbReference type="KEGG" id="nnv:QNH39_25075"/>
<gene>
    <name evidence="1" type="ORF">QNH39_25075</name>
</gene>
<name>A0AA95MKX3_9BACI</name>
<accession>A0AA95MKX3</accession>
<dbReference type="Proteomes" id="UP001178288">
    <property type="component" value="Chromosome"/>
</dbReference>
<sequence>MSDLHNKINLAKRELGRTVVKTNPTISKEIIGKNYDAMYFGVKDTRQIPEAMVEKLRSDNRFAWLTIDKSSNRGRAIDTDLINPVTYRVMTGSTSGGPINIVKGINDFAIGTDGGGSVLAPALSCQLPSMIGAGLDLFVKNKKRSTEGLEFTGSIGVISKNVHTLKTVMECLTNENLTITTNKRIKVLIPKKNSVVCPDGVDMQQKVLTYLSRIEESPYIIEEVDMGGIEDRKRGINVIREAFKRKDVDLIVTCEGPVDVYGYGETIPQFLGKAGLDITKNHGKFLVRAANMCQTTAITVPIETIASGLVIIAKKGITSAGYALELAERLEKSIQMPEVWKRYFTSESNFSGLEFY</sequence>
<evidence type="ECO:0000313" key="2">
    <source>
        <dbReference type="Proteomes" id="UP001178288"/>
    </source>
</evidence>
<dbReference type="Gene3D" id="3.90.1300.10">
    <property type="entry name" value="Amidase signature (AS) domain"/>
    <property type="match status" value="1"/>
</dbReference>
<dbReference type="InterPro" id="IPR036928">
    <property type="entry name" value="AS_sf"/>
</dbReference>
<protein>
    <submittedName>
        <fullName evidence="1">Amidase family protein</fullName>
    </submittedName>
</protein>
<evidence type="ECO:0000313" key="1">
    <source>
        <dbReference type="EMBL" id="WHY85834.1"/>
    </source>
</evidence>
<proteinExistence type="predicted"/>
<keyword evidence="2" id="KW-1185">Reference proteome</keyword>
<organism evidence="1 2">
    <name type="scientific">Neobacillus novalis</name>
    <dbReference type="NCBI Taxonomy" id="220687"/>
    <lineage>
        <taxon>Bacteria</taxon>
        <taxon>Bacillati</taxon>
        <taxon>Bacillota</taxon>
        <taxon>Bacilli</taxon>
        <taxon>Bacillales</taxon>
        <taxon>Bacillaceae</taxon>
        <taxon>Neobacillus</taxon>
    </lineage>
</organism>
<dbReference type="AlphaFoldDB" id="A0AA95MKX3"/>
<dbReference type="SUPFAM" id="SSF75304">
    <property type="entry name" value="Amidase signature (AS) enzymes"/>
    <property type="match status" value="1"/>
</dbReference>